<accession>A0A1Y1ISG0</accession>
<keyword evidence="3" id="KW-1185">Reference proteome</keyword>
<name>A0A1Y1ISG0_KLENI</name>
<gene>
    <name evidence="2" type="ORF">KFL_008130010</name>
</gene>
<reference evidence="2 3" key="1">
    <citation type="journal article" date="2014" name="Nat. Commun.">
        <title>Klebsormidium flaccidum genome reveals primary factors for plant terrestrial adaptation.</title>
        <authorList>
            <person name="Hori K."/>
            <person name="Maruyama F."/>
            <person name="Fujisawa T."/>
            <person name="Togashi T."/>
            <person name="Yamamoto N."/>
            <person name="Seo M."/>
            <person name="Sato S."/>
            <person name="Yamada T."/>
            <person name="Mori H."/>
            <person name="Tajima N."/>
            <person name="Moriyama T."/>
            <person name="Ikeuchi M."/>
            <person name="Watanabe M."/>
            <person name="Wada H."/>
            <person name="Kobayashi K."/>
            <person name="Saito M."/>
            <person name="Masuda T."/>
            <person name="Sasaki-Sekimoto Y."/>
            <person name="Mashiguchi K."/>
            <person name="Awai K."/>
            <person name="Shimojima M."/>
            <person name="Masuda S."/>
            <person name="Iwai M."/>
            <person name="Nobusawa T."/>
            <person name="Narise T."/>
            <person name="Kondo S."/>
            <person name="Saito H."/>
            <person name="Sato R."/>
            <person name="Murakawa M."/>
            <person name="Ihara Y."/>
            <person name="Oshima-Yamada Y."/>
            <person name="Ohtaka K."/>
            <person name="Satoh M."/>
            <person name="Sonobe K."/>
            <person name="Ishii M."/>
            <person name="Ohtani R."/>
            <person name="Kanamori-Sato M."/>
            <person name="Honoki R."/>
            <person name="Miyazaki D."/>
            <person name="Mochizuki H."/>
            <person name="Umetsu J."/>
            <person name="Higashi K."/>
            <person name="Shibata D."/>
            <person name="Kamiya Y."/>
            <person name="Sato N."/>
            <person name="Nakamura Y."/>
            <person name="Tabata S."/>
            <person name="Ida S."/>
            <person name="Kurokawa K."/>
            <person name="Ohta H."/>
        </authorList>
    </citation>
    <scope>NUCLEOTIDE SEQUENCE [LARGE SCALE GENOMIC DNA]</scope>
    <source>
        <strain evidence="2 3">NIES-2285</strain>
    </source>
</reference>
<sequence>MEAKAKEAAKRKRQPRVDEYVAAKKARRQSQELAKRAAHLRREKQKKMFRSFPHEEDHIHAATADNYKAGRRAYQRFFQQRDGVRYADITAEGVRTFFKETPCNKPPTLDKYARGLQWTLHHLWLCGGKQGPKPNSRAFPEVKEKLKTEKKDTARRREEEQVDKHDELTDQLSPEEWEQFQRLQLEYASLSKEELRGTGTTPVGFLQAW</sequence>
<dbReference type="EMBL" id="DF237762">
    <property type="protein sequence ID" value="GAQ91587.1"/>
    <property type="molecule type" value="Genomic_DNA"/>
</dbReference>
<dbReference type="AlphaFoldDB" id="A0A1Y1ISG0"/>
<proteinExistence type="predicted"/>
<evidence type="ECO:0000256" key="1">
    <source>
        <dbReference type="SAM" id="MobiDB-lite"/>
    </source>
</evidence>
<feature type="compositionally biased region" description="Basic and acidic residues" evidence="1">
    <location>
        <begin position="146"/>
        <end position="168"/>
    </location>
</feature>
<feature type="region of interest" description="Disordered" evidence="1">
    <location>
        <begin position="146"/>
        <end position="175"/>
    </location>
</feature>
<dbReference type="Proteomes" id="UP000054558">
    <property type="component" value="Unassembled WGS sequence"/>
</dbReference>
<evidence type="ECO:0000313" key="3">
    <source>
        <dbReference type="Proteomes" id="UP000054558"/>
    </source>
</evidence>
<organism evidence="2 3">
    <name type="scientific">Klebsormidium nitens</name>
    <name type="common">Green alga</name>
    <name type="synonym">Ulothrix nitens</name>
    <dbReference type="NCBI Taxonomy" id="105231"/>
    <lineage>
        <taxon>Eukaryota</taxon>
        <taxon>Viridiplantae</taxon>
        <taxon>Streptophyta</taxon>
        <taxon>Klebsormidiophyceae</taxon>
        <taxon>Klebsormidiales</taxon>
        <taxon>Klebsormidiaceae</taxon>
        <taxon>Klebsormidium</taxon>
    </lineage>
</organism>
<evidence type="ECO:0000313" key="2">
    <source>
        <dbReference type="EMBL" id="GAQ91587.1"/>
    </source>
</evidence>
<protein>
    <submittedName>
        <fullName evidence="2">Uncharacterized protein</fullName>
    </submittedName>
</protein>